<accession>A0A7G5DXQ6</accession>
<gene>
    <name evidence="1" type="ORF">HS960_02165</name>
</gene>
<evidence type="ECO:0000313" key="1">
    <source>
        <dbReference type="EMBL" id="QMV66531.1"/>
    </source>
</evidence>
<dbReference type="RefSeq" id="WP_182331152.1">
    <property type="nucleotide sequence ID" value="NZ_CP058555.1"/>
</dbReference>
<protein>
    <submittedName>
        <fullName evidence="1">Uncharacterized protein</fullName>
    </submittedName>
</protein>
<dbReference type="EMBL" id="CP058555">
    <property type="protein sequence ID" value="QMV66531.1"/>
    <property type="molecule type" value="Genomic_DNA"/>
</dbReference>
<dbReference type="AlphaFoldDB" id="A0A7G5DXQ6"/>
<proteinExistence type="predicted"/>
<reference evidence="1 2" key="1">
    <citation type="journal article" date="2020" name="G3 (Bethesda)">
        <title>CeMbio - The Caenorhabditis elegans Microbiome Resource.</title>
        <authorList>
            <person name="Dirksen P."/>
            <person name="Assie A."/>
            <person name="Zimmermann J."/>
            <person name="Zhang F."/>
            <person name="Tietje A.M."/>
            <person name="Marsh S.A."/>
            <person name="Felix M.A."/>
            <person name="Shapira M."/>
            <person name="Kaleta C."/>
            <person name="Schulenburg H."/>
            <person name="Samuel B."/>
        </authorList>
    </citation>
    <scope>NUCLEOTIDE SEQUENCE [LARGE SCALE GENOMIC DNA]</scope>
    <source>
        <strain evidence="1 2">BIGb0170</strain>
    </source>
</reference>
<evidence type="ECO:0000313" key="2">
    <source>
        <dbReference type="Proteomes" id="UP000515450"/>
    </source>
</evidence>
<dbReference type="Proteomes" id="UP000515450">
    <property type="component" value="Chromosome"/>
</dbReference>
<name>A0A7G5DXQ6_9SPHI</name>
<organism evidence="1 2">
    <name type="scientific">Sphingobacterium paramultivorum</name>
    <dbReference type="NCBI Taxonomy" id="2886510"/>
    <lineage>
        <taxon>Bacteria</taxon>
        <taxon>Pseudomonadati</taxon>
        <taxon>Bacteroidota</taxon>
        <taxon>Sphingobacteriia</taxon>
        <taxon>Sphingobacteriales</taxon>
        <taxon>Sphingobacteriaceae</taxon>
        <taxon>Sphingobacterium</taxon>
    </lineage>
</organism>
<sequence>MNRNRIIQLKSYGMLLSILFCVLSGYGQEQLDSTTVAKLTPAFLHVNGNKPKIGIPEIEGYKVNLIGSDNKVIIDLNCDISLSLVEHN</sequence>
<keyword evidence="2" id="KW-1185">Reference proteome</keyword>